<dbReference type="PATRIC" id="fig|997296.3.peg.1311"/>
<keyword evidence="2" id="KW-1185">Reference proteome</keyword>
<evidence type="ECO:0000313" key="1">
    <source>
        <dbReference type="EMBL" id="EIJ79924.1"/>
    </source>
</evidence>
<protein>
    <submittedName>
        <fullName evidence="1">Uncharacterized protein</fullName>
    </submittedName>
</protein>
<dbReference type="Proteomes" id="UP000010523">
    <property type="component" value="Unassembled WGS sequence"/>
</dbReference>
<organism evidence="1 2">
    <name type="scientific">Bacillus methanolicus PB1</name>
    <dbReference type="NCBI Taxonomy" id="997296"/>
    <lineage>
        <taxon>Bacteria</taxon>
        <taxon>Bacillati</taxon>
        <taxon>Bacillota</taxon>
        <taxon>Bacilli</taxon>
        <taxon>Bacillales</taxon>
        <taxon>Bacillaceae</taxon>
        <taxon>Bacillus</taxon>
    </lineage>
</organism>
<proteinExistence type="predicted"/>
<reference evidence="1 2" key="1">
    <citation type="journal article" date="2012" name="Appl. Environ. Microbiol.">
        <title>Genome Sequence of Thermotolerant Bacillus methanolicus: Features and Regulation Related to Methylotrophy and Production of L-Lysine and L-Glutamate from Methanol.</title>
        <authorList>
            <person name="Heggeset T.M."/>
            <person name="Krog A."/>
            <person name="Balzer S."/>
            <person name="Wentzel A."/>
            <person name="Ellingsen T.E."/>
            <person name="Brautaset T."/>
        </authorList>
    </citation>
    <scope>NUCLEOTIDE SEQUENCE [LARGE SCALE GENOMIC DNA]</scope>
    <source>
        <strain evidence="1 2">PB1</strain>
    </source>
</reference>
<comment type="caution">
    <text evidence="1">The sequence shown here is derived from an EMBL/GenBank/DDBJ whole genome shotgun (WGS) entry which is preliminary data.</text>
</comment>
<dbReference type="EMBL" id="AFEU01000002">
    <property type="protein sequence ID" value="EIJ79924.1"/>
    <property type="molecule type" value="Genomic_DNA"/>
</dbReference>
<dbReference type="OrthoDB" id="9896921at2"/>
<sequence>MSKIAKKQPDTKVGLFLMPILIRKRNMGDRTQRELYASWALSRPMSTFSPYIEIYSSEGHCRLTLFRAMDLFSIDFNLGNKYELVYFLFFATL</sequence>
<dbReference type="RefSeq" id="WP_003351322.1">
    <property type="nucleotide sequence ID" value="NZ_AFEU01000002.1"/>
</dbReference>
<accession>I3E0A3</accession>
<gene>
    <name evidence="1" type="ORF">PB1_06152</name>
</gene>
<evidence type="ECO:0000313" key="2">
    <source>
        <dbReference type="Proteomes" id="UP000010523"/>
    </source>
</evidence>
<name>I3E0A3_BACMT</name>
<dbReference type="AlphaFoldDB" id="I3E0A3"/>